<dbReference type="AlphaFoldDB" id="A0A8S3CDU9"/>
<dbReference type="EMBL" id="CAJOBJ010176926">
    <property type="protein sequence ID" value="CAF4903880.1"/>
    <property type="molecule type" value="Genomic_DNA"/>
</dbReference>
<dbReference type="Proteomes" id="UP000681967">
    <property type="component" value="Unassembled WGS sequence"/>
</dbReference>
<evidence type="ECO:0000313" key="3">
    <source>
        <dbReference type="EMBL" id="CAF4675899.1"/>
    </source>
</evidence>
<evidence type="ECO:0000313" key="6">
    <source>
        <dbReference type="Proteomes" id="UP000681720"/>
    </source>
</evidence>
<gene>
    <name evidence="1" type="ORF">BYL167_LOCUS33706</name>
    <name evidence="2" type="ORF">BYL167_LOCUS40094</name>
    <name evidence="4" type="ORF">GIL414_LOCUS51977</name>
    <name evidence="5" type="ORF">GIL414_LOCUS54438</name>
    <name evidence="3" type="ORF">SMN809_LOCUS42084</name>
</gene>
<comment type="caution">
    <text evidence="4">The sequence shown here is derived from an EMBL/GenBank/DDBJ whole genome shotgun (WGS) entry which is preliminary data.</text>
</comment>
<evidence type="ECO:0000313" key="1">
    <source>
        <dbReference type="EMBL" id="CAF4449870.1"/>
    </source>
</evidence>
<evidence type="ECO:0000313" key="4">
    <source>
        <dbReference type="EMBL" id="CAF4903880.1"/>
    </source>
</evidence>
<accession>A0A8S3CDU9</accession>
<dbReference type="Proteomes" id="UP000681720">
    <property type="component" value="Unassembled WGS sequence"/>
</dbReference>
<evidence type="ECO:0000313" key="2">
    <source>
        <dbReference type="EMBL" id="CAF4600218.1"/>
    </source>
</evidence>
<organism evidence="4 6">
    <name type="scientific">Rotaria magnacalcarata</name>
    <dbReference type="NCBI Taxonomy" id="392030"/>
    <lineage>
        <taxon>Eukaryota</taxon>
        <taxon>Metazoa</taxon>
        <taxon>Spiralia</taxon>
        <taxon>Gnathifera</taxon>
        <taxon>Rotifera</taxon>
        <taxon>Eurotatoria</taxon>
        <taxon>Bdelloidea</taxon>
        <taxon>Philodinida</taxon>
        <taxon>Philodinidae</taxon>
        <taxon>Rotaria</taxon>
    </lineage>
</organism>
<name>A0A8S3CDU9_9BILA</name>
<evidence type="ECO:0000313" key="5">
    <source>
        <dbReference type="EMBL" id="CAF4953161.1"/>
    </source>
</evidence>
<sequence>MIILDLFYDLLNLDIPPVCDNYEAALKSI</sequence>
<dbReference type="EMBL" id="CAJOBJ010190955">
    <property type="protein sequence ID" value="CAF4953161.1"/>
    <property type="molecule type" value="Genomic_DNA"/>
</dbReference>
<reference evidence="4" key="1">
    <citation type="submission" date="2021-02" db="EMBL/GenBank/DDBJ databases">
        <authorList>
            <person name="Nowell W R."/>
        </authorList>
    </citation>
    <scope>NUCLEOTIDE SEQUENCE</scope>
</reference>
<protein>
    <submittedName>
        <fullName evidence="4">Uncharacterized protein</fullName>
    </submittedName>
</protein>
<dbReference type="EMBL" id="CAJOBI010120470">
    <property type="protein sequence ID" value="CAF4675899.1"/>
    <property type="molecule type" value="Genomic_DNA"/>
</dbReference>
<dbReference type="EMBL" id="CAJOBH010098324">
    <property type="protein sequence ID" value="CAF4600218.1"/>
    <property type="molecule type" value="Genomic_DNA"/>
</dbReference>
<proteinExistence type="predicted"/>
<feature type="non-terminal residue" evidence="4">
    <location>
        <position position="29"/>
    </location>
</feature>
<dbReference type="Proteomes" id="UP000676336">
    <property type="component" value="Unassembled WGS sequence"/>
</dbReference>
<dbReference type="EMBL" id="CAJOBH010066274">
    <property type="protein sequence ID" value="CAF4449870.1"/>
    <property type="molecule type" value="Genomic_DNA"/>
</dbReference>